<protein>
    <recommendedName>
        <fullName evidence="3">Translocation protein SEC62</fullName>
    </recommendedName>
</protein>
<keyword evidence="14" id="KW-1185">Reference proteome</keyword>
<reference evidence="13" key="1">
    <citation type="submission" date="2022-08" db="UniProtKB">
        <authorList>
            <consortium name="EnsemblMetazoa"/>
        </authorList>
    </citation>
    <scope>IDENTIFICATION</scope>
    <source>
        <strain evidence="13">05x7-T-G4-1.051#20</strain>
    </source>
</reference>
<evidence type="ECO:0000256" key="9">
    <source>
        <dbReference type="ARBA" id="ARBA00023010"/>
    </source>
</evidence>
<evidence type="ECO:0000256" key="10">
    <source>
        <dbReference type="ARBA" id="ARBA00023136"/>
    </source>
</evidence>
<dbReference type="Gene3D" id="1.10.10.10">
    <property type="entry name" value="Winged helix-like DNA-binding domain superfamily/Winged helix DNA-binding domain"/>
    <property type="match status" value="1"/>
</dbReference>
<dbReference type="EnsemblMetazoa" id="G20562.1">
    <property type="protein sequence ID" value="G20562.1:cds"/>
    <property type="gene ID" value="G20562"/>
</dbReference>
<dbReference type="PANTHER" id="PTHR12443:SF9">
    <property type="entry name" value="TRANSLOCATION PROTEIN SEC62"/>
    <property type="match status" value="1"/>
</dbReference>
<evidence type="ECO:0000256" key="5">
    <source>
        <dbReference type="ARBA" id="ARBA00022692"/>
    </source>
</evidence>
<organism evidence="13 14">
    <name type="scientific">Magallana gigas</name>
    <name type="common">Pacific oyster</name>
    <name type="synonym">Crassostrea gigas</name>
    <dbReference type="NCBI Taxonomy" id="29159"/>
    <lineage>
        <taxon>Eukaryota</taxon>
        <taxon>Metazoa</taxon>
        <taxon>Spiralia</taxon>
        <taxon>Lophotrochozoa</taxon>
        <taxon>Mollusca</taxon>
        <taxon>Bivalvia</taxon>
        <taxon>Autobranchia</taxon>
        <taxon>Pteriomorphia</taxon>
        <taxon>Ostreida</taxon>
        <taxon>Ostreoidea</taxon>
        <taxon>Ostreidae</taxon>
        <taxon>Magallana</taxon>
    </lineage>
</organism>
<dbReference type="GeneID" id="105331600"/>
<name>A0A8W8JRA3_MAGGI</name>
<dbReference type="InterPro" id="IPR036388">
    <property type="entry name" value="WH-like_DNA-bd_sf"/>
</dbReference>
<keyword evidence="5 12" id="KW-0812">Transmembrane</keyword>
<evidence type="ECO:0000256" key="1">
    <source>
        <dbReference type="ARBA" id="ARBA00004477"/>
    </source>
</evidence>
<evidence type="ECO:0000256" key="2">
    <source>
        <dbReference type="ARBA" id="ARBA00010604"/>
    </source>
</evidence>
<sequence length="473" mass="55215">MPRVRPKYELCVGFEEEDVSENEDGGDGGGDEGEEGEFDIQQVWQQMKQEAEDRTRAEEKQTGKAGAIQENNKKAKQRSSFLNWKQKIQENEKPTKEEYAIAKHLRFNCPVKDAKFVPMQNMVKCFYGNQAINTLLDSKWAKSTKSDIQFTDRKSCVYFLERLMVKGLFHRATKIERSKKDKDKLKKKKKDEEIEDDKEKKNKKDTKKIKDKDAKDSDADKPDTSDEKKVDEKEKKKDEPKKEEKKKKEKKLRLNMADEQRFIDAEEIYVWIYDPVPMSTFLIGLLMVLGAALLCVFPLWPDWLRVAVYYVSLVGASFVGFILFLAVVRGCLFCVLWLLTLGKVHLWILPNLTEDVGFFDSFKPLYTYKFITKEDKENEKKKKEEKQKKKKKQEQEANDSESEVNDKNEDQGEGQEEEGGEEEQNGDQEFELVDREDLEEEQEEEDEEEQGEEGEETEEGEGNVTEEEDKKTK</sequence>
<dbReference type="PANTHER" id="PTHR12443">
    <property type="entry name" value="TRANSLOCATION PROTEIN SEC62"/>
    <property type="match status" value="1"/>
</dbReference>
<keyword evidence="4" id="KW-0813">Transport</keyword>
<keyword evidence="9" id="KW-0811">Translocation</keyword>
<evidence type="ECO:0000256" key="7">
    <source>
        <dbReference type="ARBA" id="ARBA00022927"/>
    </source>
</evidence>
<feature type="compositionally biased region" description="Basic and acidic residues" evidence="11">
    <location>
        <begin position="49"/>
        <end position="62"/>
    </location>
</feature>
<evidence type="ECO:0000256" key="12">
    <source>
        <dbReference type="SAM" id="Phobius"/>
    </source>
</evidence>
<dbReference type="Pfam" id="PF03839">
    <property type="entry name" value="Sec62"/>
    <property type="match status" value="1"/>
</dbReference>
<comment type="similarity">
    <text evidence="2">Belongs to the SEC62 family.</text>
</comment>
<proteinExistence type="inferred from homology"/>
<keyword evidence="6" id="KW-0256">Endoplasmic reticulum</keyword>
<feature type="compositionally biased region" description="Acidic residues" evidence="11">
    <location>
        <begin position="14"/>
        <end position="38"/>
    </location>
</feature>
<evidence type="ECO:0000313" key="14">
    <source>
        <dbReference type="Proteomes" id="UP000005408"/>
    </source>
</evidence>
<feature type="transmembrane region" description="Helical" evidence="12">
    <location>
        <begin position="306"/>
        <end position="339"/>
    </location>
</feature>
<dbReference type="Proteomes" id="UP000005408">
    <property type="component" value="Unassembled WGS sequence"/>
</dbReference>
<evidence type="ECO:0000256" key="3">
    <source>
        <dbReference type="ARBA" id="ARBA00021257"/>
    </source>
</evidence>
<comment type="subcellular location">
    <subcellularLocation>
        <location evidence="1">Endoplasmic reticulum membrane</location>
        <topology evidence="1">Multi-pass membrane protein</topology>
    </subcellularLocation>
</comment>
<evidence type="ECO:0000256" key="6">
    <source>
        <dbReference type="ARBA" id="ARBA00022824"/>
    </source>
</evidence>
<feature type="compositionally biased region" description="Acidic residues" evidence="11">
    <location>
        <begin position="411"/>
        <end position="467"/>
    </location>
</feature>
<dbReference type="InterPro" id="IPR004728">
    <property type="entry name" value="Sec62"/>
</dbReference>
<keyword evidence="8 12" id="KW-1133">Transmembrane helix</keyword>
<feature type="region of interest" description="Disordered" evidence="11">
    <location>
        <begin position="179"/>
        <end position="250"/>
    </location>
</feature>
<evidence type="ECO:0000256" key="8">
    <source>
        <dbReference type="ARBA" id="ARBA00022989"/>
    </source>
</evidence>
<dbReference type="RefSeq" id="XP_011432168.3">
    <property type="nucleotide sequence ID" value="XM_011433866.4"/>
</dbReference>
<accession>A0A8W8JRA3</accession>
<keyword evidence="7" id="KW-0653">Protein transport</keyword>
<dbReference type="GO" id="GO:0031204">
    <property type="term" value="P:post-translational protein targeting to membrane, translocation"/>
    <property type="evidence" value="ECO:0007669"/>
    <property type="project" value="TreeGrafter"/>
</dbReference>
<feature type="region of interest" description="Disordered" evidence="11">
    <location>
        <begin position="381"/>
        <end position="473"/>
    </location>
</feature>
<feature type="compositionally biased region" description="Basic and acidic residues" evidence="11">
    <location>
        <begin position="197"/>
        <end position="243"/>
    </location>
</feature>
<evidence type="ECO:0000313" key="13">
    <source>
        <dbReference type="EnsemblMetazoa" id="G20562.1:cds"/>
    </source>
</evidence>
<keyword evidence="10 12" id="KW-0472">Membrane</keyword>
<dbReference type="AlphaFoldDB" id="A0A8W8JRA3"/>
<feature type="region of interest" description="Disordered" evidence="11">
    <location>
        <begin position="1"/>
        <end position="73"/>
    </location>
</feature>
<evidence type="ECO:0000256" key="11">
    <source>
        <dbReference type="SAM" id="MobiDB-lite"/>
    </source>
</evidence>
<evidence type="ECO:0000256" key="4">
    <source>
        <dbReference type="ARBA" id="ARBA00022448"/>
    </source>
</evidence>
<dbReference type="GO" id="GO:0005789">
    <property type="term" value="C:endoplasmic reticulum membrane"/>
    <property type="evidence" value="ECO:0007669"/>
    <property type="project" value="UniProtKB-SubCell"/>
</dbReference>
<feature type="transmembrane region" description="Helical" evidence="12">
    <location>
        <begin position="281"/>
        <end position="300"/>
    </location>
</feature>
<dbReference type="KEGG" id="crg:105331600"/>